<dbReference type="SMART" id="SM00948">
    <property type="entry name" value="Proteasome_A_N"/>
    <property type="match status" value="1"/>
</dbReference>
<dbReference type="Pfam" id="PF10584">
    <property type="entry name" value="Proteasome_A_N"/>
    <property type="match status" value="1"/>
</dbReference>
<keyword evidence="3" id="KW-0963">Cytoplasm</keyword>
<evidence type="ECO:0000259" key="9">
    <source>
        <dbReference type="SMART" id="SM00948"/>
    </source>
</evidence>
<proteinExistence type="inferred from homology"/>
<reference evidence="10" key="2">
    <citation type="submission" date="2013-10" db="EMBL/GenBank/DDBJ databases">
        <authorList>
            <person name="Aslett M."/>
        </authorList>
    </citation>
    <scope>NUCLEOTIDE SEQUENCE [LARGE SCALE GENOMIC DNA]</scope>
    <source>
        <strain evidence="10">Houghton</strain>
    </source>
</reference>
<dbReference type="InterPro" id="IPR000426">
    <property type="entry name" value="Proteasome_asu_N"/>
</dbReference>
<reference evidence="10" key="1">
    <citation type="submission" date="2013-10" db="EMBL/GenBank/DDBJ databases">
        <title>Genomic analysis of the causative agents of coccidiosis in chickens.</title>
        <authorList>
            <person name="Reid A.J."/>
            <person name="Blake D."/>
            <person name="Billington K."/>
            <person name="Browne H."/>
            <person name="Dunn M."/>
            <person name="Hung S."/>
            <person name="Kawahara F."/>
            <person name="Miranda-Saavedra D."/>
            <person name="Mourier T."/>
            <person name="Nagra H."/>
            <person name="Otto T.D."/>
            <person name="Rawlings N."/>
            <person name="Sanchez A."/>
            <person name="Sanders M."/>
            <person name="Subramaniam C."/>
            <person name="Tay Y."/>
            <person name="Dear P."/>
            <person name="Doerig C."/>
            <person name="Gruber A."/>
            <person name="Parkinson J."/>
            <person name="Shirley M."/>
            <person name="Wan K.L."/>
            <person name="Berriman M."/>
            <person name="Tomley F."/>
            <person name="Pain A."/>
        </authorList>
    </citation>
    <scope>NUCLEOTIDE SEQUENCE [LARGE SCALE GENOMIC DNA]</scope>
    <source>
        <strain evidence="10">Houghton</strain>
    </source>
</reference>
<keyword evidence="11" id="KW-1185">Reference proteome</keyword>
<name>U6LT35_9EIME</name>
<dbReference type="CDD" id="cd03749">
    <property type="entry name" value="proteasome_alpha_type_1"/>
    <property type="match status" value="1"/>
</dbReference>
<dbReference type="GO" id="GO:0006511">
    <property type="term" value="P:ubiquitin-dependent protein catabolic process"/>
    <property type="evidence" value="ECO:0007669"/>
    <property type="project" value="InterPro"/>
</dbReference>
<keyword evidence="4 6" id="KW-0647">Proteasome</keyword>
<evidence type="ECO:0000256" key="2">
    <source>
        <dbReference type="ARBA" id="ARBA00004496"/>
    </source>
</evidence>
<dbReference type="VEuPathDB" id="ToxoDB:EBH_0086660"/>
<dbReference type="GO" id="GO:0019773">
    <property type="term" value="C:proteasome core complex, alpha-subunit complex"/>
    <property type="evidence" value="ECO:0007669"/>
    <property type="project" value="UniProtKB-UniRule"/>
</dbReference>
<feature type="region of interest" description="Disordered" evidence="8">
    <location>
        <begin position="269"/>
        <end position="290"/>
    </location>
</feature>
<dbReference type="GO" id="GO:0005634">
    <property type="term" value="C:nucleus"/>
    <property type="evidence" value="ECO:0007669"/>
    <property type="project" value="UniProtKB-SubCell"/>
</dbReference>
<organism evidence="10 11">
    <name type="scientific">Eimeria brunetti</name>
    <dbReference type="NCBI Taxonomy" id="51314"/>
    <lineage>
        <taxon>Eukaryota</taxon>
        <taxon>Sar</taxon>
        <taxon>Alveolata</taxon>
        <taxon>Apicomplexa</taxon>
        <taxon>Conoidasida</taxon>
        <taxon>Coccidia</taxon>
        <taxon>Eucoccidiorida</taxon>
        <taxon>Eimeriorina</taxon>
        <taxon>Eimeriidae</taxon>
        <taxon>Eimeria</taxon>
    </lineage>
</organism>
<dbReference type="AlphaFoldDB" id="U6LT35"/>
<dbReference type="Gene3D" id="3.60.20.10">
    <property type="entry name" value="Glutamine Phosphoribosylpyrophosphate, subunit 1, domain 1"/>
    <property type="match status" value="1"/>
</dbReference>
<dbReference type="InterPro" id="IPR050115">
    <property type="entry name" value="Proteasome_alpha"/>
</dbReference>
<evidence type="ECO:0000313" key="10">
    <source>
        <dbReference type="EMBL" id="CDJ50940.1"/>
    </source>
</evidence>
<dbReference type="PROSITE" id="PS51475">
    <property type="entry name" value="PROTEASOME_ALPHA_2"/>
    <property type="match status" value="1"/>
</dbReference>
<keyword evidence="5" id="KW-0539">Nucleus</keyword>
<dbReference type="SUPFAM" id="SSF56235">
    <property type="entry name" value="N-terminal nucleophile aminohydrolases (Ntn hydrolases)"/>
    <property type="match status" value="1"/>
</dbReference>
<feature type="coiled-coil region" evidence="7">
    <location>
        <begin position="293"/>
        <end position="348"/>
    </location>
</feature>
<evidence type="ECO:0000256" key="5">
    <source>
        <dbReference type="ARBA" id="ARBA00023242"/>
    </source>
</evidence>
<evidence type="ECO:0000256" key="3">
    <source>
        <dbReference type="ARBA" id="ARBA00022490"/>
    </source>
</evidence>
<keyword evidence="7" id="KW-0175">Coiled coil</keyword>
<dbReference type="EMBL" id="HG712513">
    <property type="protein sequence ID" value="CDJ50940.1"/>
    <property type="molecule type" value="Genomic_DNA"/>
</dbReference>
<dbReference type="InterPro" id="IPR001353">
    <property type="entry name" value="Proteasome_sua/b"/>
</dbReference>
<dbReference type="InterPro" id="IPR035144">
    <property type="entry name" value="Proteasome_alpha1"/>
</dbReference>
<dbReference type="InterPro" id="IPR029055">
    <property type="entry name" value="Ntn_hydrolases_N"/>
</dbReference>
<sequence>MYRNLYDTDCITWSPQGRVFQVEYAKQAVTQGTCCVGLRSDSYVVLCSLKKSPSKLAGYQQKLFCIDDHVGVAISGITADAKVLCEIMRNACLQHKFTYDTEKPAARLALLVADKCQNNTQRSGKRPYGVGLLIAACDASGPRLFENCPSGNYCEYNAIAFGARSQASKTYLERHFKTFPSASLDDLLLHAVKALKASMAADTEERRQNPAQGRLTAECLCVGIVGRGQPWRELNQEELQTLVDRFTSAEAGGETAAMVVDNPEVSISLRSGLPTGRGARDGEGEGEGGHSVFKRHAAERKEVKHQIALLKQRRKKLRKKFPKEAAEKREINKKIKALIKEITDKQQKELKELGIVKGAETNEFEEEDVDMDN</sequence>
<evidence type="ECO:0000256" key="7">
    <source>
        <dbReference type="SAM" id="Coils"/>
    </source>
</evidence>
<evidence type="ECO:0000256" key="1">
    <source>
        <dbReference type="ARBA" id="ARBA00004123"/>
    </source>
</evidence>
<accession>U6LT35</accession>
<dbReference type="InterPro" id="IPR023332">
    <property type="entry name" value="Proteasome_alpha-type"/>
</dbReference>
<evidence type="ECO:0000256" key="4">
    <source>
        <dbReference type="ARBA" id="ARBA00022942"/>
    </source>
</evidence>
<dbReference type="FunFam" id="3.60.20.10:FF:000063">
    <property type="entry name" value="Proteasome subunit alpha type"/>
    <property type="match status" value="1"/>
</dbReference>
<gene>
    <name evidence="10" type="ORF">EBH_0086660</name>
</gene>
<comment type="subcellular location">
    <subcellularLocation>
        <location evidence="2">Cytoplasm</location>
    </subcellularLocation>
    <subcellularLocation>
        <location evidence="1">Nucleus</location>
    </subcellularLocation>
</comment>
<protein>
    <submittedName>
        <fullName evidence="10">Proteasome subunit alpha type 1, putative</fullName>
    </submittedName>
</protein>
<comment type="similarity">
    <text evidence="6">Belongs to the peptidase T1A family.</text>
</comment>
<dbReference type="OrthoDB" id="431557at2759"/>
<feature type="domain" description="Proteasome alpha-type subunits" evidence="9">
    <location>
        <begin position="6"/>
        <end position="28"/>
    </location>
</feature>
<evidence type="ECO:0000313" key="11">
    <source>
        <dbReference type="Proteomes" id="UP000030750"/>
    </source>
</evidence>
<evidence type="ECO:0000256" key="6">
    <source>
        <dbReference type="PROSITE-ProRule" id="PRU00808"/>
    </source>
</evidence>
<dbReference type="Pfam" id="PF00227">
    <property type="entry name" value="Proteasome"/>
    <property type="match status" value="1"/>
</dbReference>
<evidence type="ECO:0000256" key="8">
    <source>
        <dbReference type="SAM" id="MobiDB-lite"/>
    </source>
</evidence>
<dbReference type="PANTHER" id="PTHR11599">
    <property type="entry name" value="PROTEASOME SUBUNIT ALPHA/BETA"/>
    <property type="match status" value="1"/>
</dbReference>
<dbReference type="Proteomes" id="UP000030750">
    <property type="component" value="Unassembled WGS sequence"/>
</dbReference>
<dbReference type="GO" id="GO:0005737">
    <property type="term" value="C:cytoplasm"/>
    <property type="evidence" value="ECO:0007669"/>
    <property type="project" value="UniProtKB-SubCell"/>
</dbReference>